<evidence type="ECO:0000313" key="10">
    <source>
        <dbReference type="Proteomes" id="UP000649617"/>
    </source>
</evidence>
<evidence type="ECO:0000313" key="9">
    <source>
        <dbReference type="EMBL" id="CAE7459716.1"/>
    </source>
</evidence>
<dbReference type="PANTHER" id="PTHR30486">
    <property type="entry name" value="TWITCHING MOTILITY PROTEIN PILT"/>
    <property type="match status" value="1"/>
</dbReference>
<dbReference type="InterPro" id="IPR050921">
    <property type="entry name" value="T4SS_GSP_E_ATPase"/>
</dbReference>
<dbReference type="GO" id="GO:0016887">
    <property type="term" value="F:ATP hydrolysis activity"/>
    <property type="evidence" value="ECO:0007669"/>
    <property type="project" value="InterPro"/>
</dbReference>
<feature type="domain" description="Bacterial type II secretion system protein E" evidence="8">
    <location>
        <begin position="167"/>
        <end position="181"/>
    </location>
</feature>
<keyword evidence="10" id="KW-1185">Reference proteome</keyword>
<comment type="subcellular location">
    <subcellularLocation>
        <location evidence="1">Cytoplasm</location>
    </subcellularLocation>
</comment>
<organism evidence="9 10">
    <name type="scientific">Symbiodinium pilosum</name>
    <name type="common">Dinoflagellate</name>
    <dbReference type="NCBI Taxonomy" id="2952"/>
    <lineage>
        <taxon>Eukaryota</taxon>
        <taxon>Sar</taxon>
        <taxon>Alveolata</taxon>
        <taxon>Dinophyceae</taxon>
        <taxon>Suessiales</taxon>
        <taxon>Symbiodiniaceae</taxon>
        <taxon>Symbiodinium</taxon>
    </lineage>
</organism>
<dbReference type="InterPro" id="IPR027417">
    <property type="entry name" value="P-loop_NTPase"/>
</dbReference>
<evidence type="ECO:0000256" key="7">
    <source>
        <dbReference type="ARBA" id="ARBA00022840"/>
    </source>
</evidence>
<dbReference type="InterPro" id="IPR003593">
    <property type="entry name" value="AAA+_ATPase"/>
</dbReference>
<dbReference type="Proteomes" id="UP000649617">
    <property type="component" value="Unassembled WGS sequence"/>
</dbReference>
<keyword evidence="3" id="KW-0813">Transport</keyword>
<dbReference type="PANTHER" id="PTHR30486:SF12">
    <property type="entry name" value="TYPE IV PILUS ATPASE PILU"/>
    <property type="match status" value="1"/>
</dbReference>
<evidence type="ECO:0000256" key="4">
    <source>
        <dbReference type="ARBA" id="ARBA00022490"/>
    </source>
</evidence>
<dbReference type="PROSITE" id="PS00662">
    <property type="entry name" value="T2SP_E"/>
    <property type="match status" value="1"/>
</dbReference>
<comment type="caution">
    <text evidence="9">The sequence shown here is derived from an EMBL/GenBank/DDBJ whole genome shotgun (WGS) entry which is preliminary data.</text>
</comment>
<dbReference type="Gene3D" id="3.40.50.300">
    <property type="entry name" value="P-loop containing nucleotide triphosphate hydrolases"/>
    <property type="match status" value="2"/>
</dbReference>
<dbReference type="CDD" id="cd01131">
    <property type="entry name" value="PilT"/>
    <property type="match status" value="2"/>
</dbReference>
<protein>
    <submittedName>
        <fullName evidence="9">PilT protein</fullName>
    </submittedName>
</protein>
<sequence length="674" mass="74865">MIRVDGDVRRINLPPLEHNEVHGLIYEIMNDKQRKDFEEFLETDFSFEVPGVARFRVNAFNQNRGAGAVFRTIPSKVLTMEDLGMGQVFKDVSMVPRGLVLVTGPTGSGKSTTLAAMIDYINDNRYDHILTIEDPIEFVHESKKCLLNQREVHRDTHGFNEALRSALREDPDIILVGELRDLETIRLALTAAETGHLVFGTLHTTSAAKTIDRIIDVFPAEEKDMVRSMLSESLNAVVSQTLLKKVNGGRVAAHEIMIGTPAIRNLVREGKVAQMYSAIQTSAGVGMQTLDQCMEFDKLLKLMVEKGASDLFITAGKPPMVKVNGKLYAAGKSSLSPEQSKELVYGVMNPEQQATFDKEHECNFAINTRGLGRFRVSSFFQRNLVGMVLRRIEVNIPRVSDLGLPPIIEDLAMTKRGLIIFVGATGTGKSTSLASMIGHRNENSSGHIISIEDPIEFVHQHKGCIVTQREVGVDTDSFEIALKNTLRQAPDVIMIGEVRSRETMEHALTFAETGHLCLCTLHANNANQALDRIIHFFPSDRHSQIWMDLSLNLKAMVAQQLVTTVDGQGRRAAIEILINTPLMADHIRKGEVHLLKELMTNSTQQGMQTFDQALYKLYAEGEITYDSAIASADSPNDLRLMIKLGADSKSNPMEGVDHLSIEADEDEAAFSFRR</sequence>
<dbReference type="FunFam" id="3.40.50.300:FF:001116">
    <property type="entry name" value="Type IV pili twitching motility protein PilT"/>
    <property type="match status" value="1"/>
</dbReference>
<dbReference type="Pfam" id="PF00437">
    <property type="entry name" value="T2SSE"/>
    <property type="match status" value="2"/>
</dbReference>
<name>A0A812S2J9_SYMPI</name>
<proteinExistence type="inferred from homology"/>
<dbReference type="InterPro" id="IPR006321">
    <property type="entry name" value="PilT/PilU"/>
</dbReference>
<dbReference type="InterPro" id="IPR001482">
    <property type="entry name" value="T2SS/T4SS_dom"/>
</dbReference>
<dbReference type="OrthoDB" id="8299983at2759"/>
<keyword evidence="5" id="KW-1029">Fimbrium biogenesis</keyword>
<keyword evidence="7" id="KW-0067">ATP-binding</keyword>
<evidence type="ECO:0000256" key="1">
    <source>
        <dbReference type="ARBA" id="ARBA00004496"/>
    </source>
</evidence>
<dbReference type="Gene3D" id="3.30.450.90">
    <property type="match status" value="2"/>
</dbReference>
<evidence type="ECO:0000256" key="6">
    <source>
        <dbReference type="ARBA" id="ARBA00022741"/>
    </source>
</evidence>
<reference evidence="9" key="1">
    <citation type="submission" date="2021-02" db="EMBL/GenBank/DDBJ databases">
        <authorList>
            <person name="Dougan E. K."/>
            <person name="Rhodes N."/>
            <person name="Thang M."/>
            <person name="Chan C."/>
        </authorList>
    </citation>
    <scope>NUCLEOTIDE SEQUENCE</scope>
</reference>
<gene>
    <name evidence="9" type="primary">pilT</name>
    <name evidence="9" type="ORF">SPIL2461_LOCUS11437</name>
</gene>
<keyword evidence="6" id="KW-0547">Nucleotide-binding</keyword>
<dbReference type="NCBIfam" id="TIGR01420">
    <property type="entry name" value="pilT_fam"/>
    <property type="match status" value="2"/>
</dbReference>
<dbReference type="EMBL" id="CAJNIZ010022223">
    <property type="protein sequence ID" value="CAE7459716.1"/>
    <property type="molecule type" value="Genomic_DNA"/>
</dbReference>
<evidence type="ECO:0000256" key="3">
    <source>
        <dbReference type="ARBA" id="ARBA00022448"/>
    </source>
</evidence>
<dbReference type="GO" id="GO:0005524">
    <property type="term" value="F:ATP binding"/>
    <property type="evidence" value="ECO:0007669"/>
    <property type="project" value="UniProtKB-KW"/>
</dbReference>
<comment type="similarity">
    <text evidence="2">Belongs to the GSP E family.</text>
</comment>
<evidence type="ECO:0000259" key="8">
    <source>
        <dbReference type="PROSITE" id="PS00662"/>
    </source>
</evidence>
<keyword evidence="4" id="KW-0963">Cytoplasm</keyword>
<dbReference type="AlphaFoldDB" id="A0A812S2J9"/>
<dbReference type="FunFam" id="3.40.50.300:FF:000872">
    <property type="entry name" value="Twitching motility protein PilT"/>
    <property type="match status" value="1"/>
</dbReference>
<evidence type="ECO:0000256" key="2">
    <source>
        <dbReference type="ARBA" id="ARBA00006611"/>
    </source>
</evidence>
<dbReference type="SMART" id="SM00382">
    <property type="entry name" value="AAA"/>
    <property type="match status" value="2"/>
</dbReference>
<dbReference type="GO" id="GO:0005737">
    <property type="term" value="C:cytoplasm"/>
    <property type="evidence" value="ECO:0007669"/>
    <property type="project" value="UniProtKB-SubCell"/>
</dbReference>
<evidence type="ECO:0000256" key="5">
    <source>
        <dbReference type="ARBA" id="ARBA00022558"/>
    </source>
</evidence>
<accession>A0A812S2J9</accession>
<dbReference type="SUPFAM" id="SSF52540">
    <property type="entry name" value="P-loop containing nucleoside triphosphate hydrolases"/>
    <property type="match status" value="2"/>
</dbReference>